<protein>
    <recommendedName>
        <fullName evidence="6">Peptidase S1 domain-containing protein</fullName>
    </recommendedName>
</protein>
<dbReference type="EMBL" id="JABFEE010000005">
    <property type="protein sequence ID" value="MBA1835288.1"/>
    <property type="molecule type" value="Genomic_DNA"/>
</dbReference>
<accession>A0A838CJR9</accession>
<gene>
    <name evidence="4" type="ORF">HMC16_06060</name>
</gene>
<feature type="region of interest" description="Disordered" evidence="1">
    <location>
        <begin position="268"/>
        <end position="365"/>
    </location>
</feature>
<evidence type="ECO:0000256" key="3">
    <source>
        <dbReference type="SAM" id="SignalP"/>
    </source>
</evidence>
<keyword evidence="2" id="KW-1133">Transmembrane helix</keyword>
<proteinExistence type="predicted"/>
<evidence type="ECO:0000313" key="4">
    <source>
        <dbReference type="EMBL" id="MBA1835288.1"/>
    </source>
</evidence>
<dbReference type="RefSeq" id="WP_181194678.1">
    <property type="nucleotide sequence ID" value="NZ_JABFEE010000005.1"/>
</dbReference>
<reference evidence="4 5" key="1">
    <citation type="submission" date="2020-05" db="EMBL/GenBank/DDBJ databases">
        <title>Descriptions of Corynebacterium xxxx sp. nov., Corynebacterium yyyy sp. nov. and Corynebacterium zzzz sp. nov.</title>
        <authorList>
            <person name="Zhang G."/>
        </authorList>
    </citation>
    <scope>NUCLEOTIDE SEQUENCE [LARGE SCALE GENOMIC DNA]</scope>
    <source>
        <strain evidence="5">zg-915</strain>
    </source>
</reference>
<evidence type="ECO:0000256" key="2">
    <source>
        <dbReference type="SAM" id="Phobius"/>
    </source>
</evidence>
<feature type="signal peptide" evidence="3">
    <location>
        <begin position="1"/>
        <end position="34"/>
    </location>
</feature>
<keyword evidence="2" id="KW-0472">Membrane</keyword>
<feature type="chain" id="PRO_5039022219" description="Peptidase S1 domain-containing protein" evidence="3">
    <location>
        <begin position="35"/>
        <end position="400"/>
    </location>
</feature>
<feature type="transmembrane region" description="Helical" evidence="2">
    <location>
        <begin position="374"/>
        <end position="399"/>
    </location>
</feature>
<dbReference type="AlphaFoldDB" id="A0A838CJR9"/>
<evidence type="ECO:0008006" key="6">
    <source>
        <dbReference type="Google" id="ProtNLM"/>
    </source>
</evidence>
<name>A0A838CJR9_9CORY</name>
<organism evidence="4 5">
    <name type="scientific">Corynebacterium wankanglinii</name>
    <dbReference type="NCBI Taxonomy" id="2735136"/>
    <lineage>
        <taxon>Bacteria</taxon>
        <taxon>Bacillati</taxon>
        <taxon>Actinomycetota</taxon>
        <taxon>Actinomycetes</taxon>
        <taxon>Mycobacteriales</taxon>
        <taxon>Corynebacteriaceae</taxon>
        <taxon>Corynebacterium</taxon>
    </lineage>
</organism>
<dbReference type="Proteomes" id="UP000581408">
    <property type="component" value="Unassembled WGS sequence"/>
</dbReference>
<dbReference type="InterPro" id="IPR009003">
    <property type="entry name" value="Peptidase_S1_PA"/>
</dbReference>
<sequence>MPRRHLRRHLRRNPGRPRAGALAAAVAIAVSSVAVPVALPGAGAAEPLVARQGERLFVDNIGGYNLTSCTIGYNDVALHRSYTAGHCAVDSAAPRPGGSTVYVADEYGRQLPTPAGLIYPAAAFYGPANANDWSVIYWFNNVTLGQNTYGGAYIPISEISPGETLCYHGFASHGRSREAACGPFVGMIEKTIYFDAPGTPHFGDSGGPVYAPGRGFVGVMSGANALVDEDDTEVVGLERASSLQSGPTYDDARIDAFLREYYARQFPASEATPAPPAVEPSSASRGTTPTRAARPTATSSATRAPAPKPTPTSKVKPTPTTRPSATRASAPPATTTRTAARVPTGAATPSSVPSEAPADPVEVKEQRNRRIDDALVITLGVVAAAAVLVPAIGYVLGIIR</sequence>
<evidence type="ECO:0000313" key="5">
    <source>
        <dbReference type="Proteomes" id="UP000581408"/>
    </source>
</evidence>
<comment type="caution">
    <text evidence="4">The sequence shown here is derived from an EMBL/GenBank/DDBJ whole genome shotgun (WGS) entry which is preliminary data.</text>
</comment>
<dbReference type="SUPFAM" id="SSF50494">
    <property type="entry name" value="Trypsin-like serine proteases"/>
    <property type="match status" value="1"/>
</dbReference>
<keyword evidence="3" id="KW-0732">Signal</keyword>
<evidence type="ECO:0000256" key="1">
    <source>
        <dbReference type="SAM" id="MobiDB-lite"/>
    </source>
</evidence>
<keyword evidence="2" id="KW-0812">Transmembrane</keyword>
<feature type="compositionally biased region" description="Low complexity" evidence="1">
    <location>
        <begin position="279"/>
        <end position="349"/>
    </location>
</feature>